<name>A0AAE0GNG5_9CHLO</name>
<reference evidence="1 2" key="1">
    <citation type="journal article" date="2015" name="Genome Biol. Evol.">
        <title>Comparative Genomics of a Bacterivorous Green Alga Reveals Evolutionary Causalities and Consequences of Phago-Mixotrophic Mode of Nutrition.</title>
        <authorList>
            <person name="Burns J.A."/>
            <person name="Paasch A."/>
            <person name="Narechania A."/>
            <person name="Kim E."/>
        </authorList>
    </citation>
    <scope>NUCLEOTIDE SEQUENCE [LARGE SCALE GENOMIC DNA]</scope>
    <source>
        <strain evidence="1 2">PLY_AMNH</strain>
    </source>
</reference>
<proteinExistence type="predicted"/>
<organism evidence="1 2">
    <name type="scientific">Cymbomonas tetramitiformis</name>
    <dbReference type="NCBI Taxonomy" id="36881"/>
    <lineage>
        <taxon>Eukaryota</taxon>
        <taxon>Viridiplantae</taxon>
        <taxon>Chlorophyta</taxon>
        <taxon>Pyramimonadophyceae</taxon>
        <taxon>Pyramimonadales</taxon>
        <taxon>Pyramimonadaceae</taxon>
        <taxon>Cymbomonas</taxon>
    </lineage>
</organism>
<accession>A0AAE0GNG5</accession>
<evidence type="ECO:0000313" key="2">
    <source>
        <dbReference type="Proteomes" id="UP001190700"/>
    </source>
</evidence>
<gene>
    <name evidence="1" type="ORF">CYMTET_10914</name>
</gene>
<dbReference type="Proteomes" id="UP001190700">
    <property type="component" value="Unassembled WGS sequence"/>
</dbReference>
<sequence length="158" mass="16783">MYSVSGNAYYFRILNAGSTGWRPAVNIQAYSDSGCSQKIAISEILSNSGANGNQGASNAIDQSSSTYWRPNCQPCAAGQVFATFALSSPFSCIFASNLGVGGGGGKSWNGGLTLEYSSDNSNWSLLKTTSDSNKVVFAFPGTYACMYAWQAIIFFCVY</sequence>
<comment type="caution">
    <text evidence="1">The sequence shown here is derived from an EMBL/GenBank/DDBJ whole genome shotgun (WGS) entry which is preliminary data.</text>
</comment>
<evidence type="ECO:0000313" key="1">
    <source>
        <dbReference type="EMBL" id="KAK3281293.1"/>
    </source>
</evidence>
<protein>
    <submittedName>
        <fullName evidence="1">Uncharacterized protein</fullName>
    </submittedName>
</protein>
<dbReference type="EMBL" id="LGRX02003900">
    <property type="protein sequence ID" value="KAK3281293.1"/>
    <property type="molecule type" value="Genomic_DNA"/>
</dbReference>
<dbReference type="InterPro" id="IPR008979">
    <property type="entry name" value="Galactose-bd-like_sf"/>
</dbReference>
<dbReference type="AlphaFoldDB" id="A0AAE0GNG5"/>
<dbReference type="Gene3D" id="2.60.120.260">
    <property type="entry name" value="Galactose-binding domain-like"/>
    <property type="match status" value="1"/>
</dbReference>
<keyword evidence="2" id="KW-1185">Reference proteome</keyword>
<dbReference type="SUPFAM" id="SSF49785">
    <property type="entry name" value="Galactose-binding domain-like"/>
    <property type="match status" value="1"/>
</dbReference>